<dbReference type="AlphaFoldDB" id="A0A8K0SE05"/>
<keyword evidence="2" id="KW-0285">Flavoprotein</keyword>
<dbReference type="InterPro" id="IPR036188">
    <property type="entry name" value="FAD/NAD-bd_sf"/>
</dbReference>
<dbReference type="EMBL" id="JAGPNK010000031">
    <property type="protein sequence ID" value="KAH7303588.1"/>
    <property type="molecule type" value="Genomic_DNA"/>
</dbReference>
<name>A0A8K0SE05_9HYPO</name>
<dbReference type="PANTHER" id="PTHR10961">
    <property type="entry name" value="PEROXISOMAL SARCOSINE OXIDASE"/>
    <property type="match status" value="1"/>
</dbReference>
<dbReference type="InterPro" id="IPR045170">
    <property type="entry name" value="MTOX"/>
</dbReference>
<dbReference type="GO" id="GO:0050660">
    <property type="term" value="F:flavin adenine dinucleotide binding"/>
    <property type="evidence" value="ECO:0007669"/>
    <property type="project" value="InterPro"/>
</dbReference>
<dbReference type="Gene3D" id="3.30.9.10">
    <property type="entry name" value="D-Amino Acid Oxidase, subunit A, domain 2"/>
    <property type="match status" value="1"/>
</dbReference>
<reference evidence="5" key="1">
    <citation type="journal article" date="2021" name="Nat. Commun.">
        <title>Genetic determinants of endophytism in the Arabidopsis root mycobiome.</title>
        <authorList>
            <person name="Mesny F."/>
            <person name="Miyauchi S."/>
            <person name="Thiergart T."/>
            <person name="Pickel B."/>
            <person name="Atanasova L."/>
            <person name="Karlsson M."/>
            <person name="Huettel B."/>
            <person name="Barry K.W."/>
            <person name="Haridas S."/>
            <person name="Chen C."/>
            <person name="Bauer D."/>
            <person name="Andreopoulos W."/>
            <person name="Pangilinan J."/>
            <person name="LaButti K."/>
            <person name="Riley R."/>
            <person name="Lipzen A."/>
            <person name="Clum A."/>
            <person name="Drula E."/>
            <person name="Henrissat B."/>
            <person name="Kohler A."/>
            <person name="Grigoriev I.V."/>
            <person name="Martin F.M."/>
            <person name="Hacquard S."/>
        </authorList>
    </citation>
    <scope>NUCLEOTIDE SEQUENCE</scope>
    <source>
        <strain evidence="5">MPI-CAGE-CH-0235</strain>
    </source>
</reference>
<keyword evidence="6" id="KW-1185">Reference proteome</keyword>
<protein>
    <recommendedName>
        <fullName evidence="7">FAD dependent oxidoreductase domain-containing protein</fullName>
    </recommendedName>
</protein>
<dbReference type="GO" id="GO:0008115">
    <property type="term" value="F:sarcosine oxidase activity"/>
    <property type="evidence" value="ECO:0007669"/>
    <property type="project" value="TreeGrafter"/>
</dbReference>
<dbReference type="PANTHER" id="PTHR10961:SF37">
    <property type="entry name" value="FAD DEPENDENT OXIDOREDUCTASE DOMAIN-CONTAINING PROTEIN"/>
    <property type="match status" value="1"/>
</dbReference>
<dbReference type="SUPFAM" id="SSF51905">
    <property type="entry name" value="FAD/NAD(P)-binding domain"/>
    <property type="match status" value="1"/>
</dbReference>
<proteinExistence type="predicted"/>
<comment type="caution">
    <text evidence="5">The sequence shown here is derived from an EMBL/GenBank/DDBJ whole genome shotgun (WGS) entry which is preliminary data.</text>
</comment>
<keyword evidence="4" id="KW-0560">Oxidoreductase</keyword>
<sequence length="440" mass="48797">MSKVVIIGAGTFGLSTAKCIHTTRPSTQLSVVSSPSKLAPTDDYSKVVRIDYTSPERMEEAIATSMAWDMEFPHYQRHIGRVVRYERPYADTFDEINATRKKLGLLPRENCTSKYEENFGNRAVTQNSEPVLYTYNSDDKMIIWGSLIDEARETAKNACTTSGGQFYEDAVVSLIHNHERITEIRLESGISIDAATSEVILAPGPWFMQILEASSIALPPSDRAPVATGLFSFDLEVNDTKALELRDIPMLSDIGHADFLPPVNEQHNVCKVTWTETFTNFGSGSLSIIEDLSDSPLAKYHLIKTIKWIRKVAPVLKGAKVIAIRSYWDGVTRTQDPLITRHPGINNLTCAAGGSFNRAKGFPDQGVVILATVEGEPTARYGWNVEKTGNQHDQPTLVAKGDFITMNEQANLHIQEVMGGYAHKSIHELLRDNPDDVCII</sequence>
<evidence type="ECO:0000256" key="2">
    <source>
        <dbReference type="ARBA" id="ARBA00022630"/>
    </source>
</evidence>
<dbReference type="Gene3D" id="3.50.50.60">
    <property type="entry name" value="FAD/NAD(P)-binding domain"/>
    <property type="match status" value="1"/>
</dbReference>
<evidence type="ECO:0008006" key="7">
    <source>
        <dbReference type="Google" id="ProtNLM"/>
    </source>
</evidence>
<keyword evidence="3" id="KW-0274">FAD</keyword>
<accession>A0A8K0SE05</accession>
<dbReference type="OrthoDB" id="2219495at2759"/>
<comment type="cofactor">
    <cofactor evidence="1">
        <name>FAD</name>
        <dbReference type="ChEBI" id="CHEBI:57692"/>
    </cofactor>
</comment>
<evidence type="ECO:0000256" key="3">
    <source>
        <dbReference type="ARBA" id="ARBA00022827"/>
    </source>
</evidence>
<evidence type="ECO:0000313" key="6">
    <source>
        <dbReference type="Proteomes" id="UP000813444"/>
    </source>
</evidence>
<evidence type="ECO:0000313" key="5">
    <source>
        <dbReference type="EMBL" id="KAH7303588.1"/>
    </source>
</evidence>
<evidence type="ECO:0000256" key="4">
    <source>
        <dbReference type="ARBA" id="ARBA00023002"/>
    </source>
</evidence>
<organism evidence="5 6">
    <name type="scientific">Stachybotrys elegans</name>
    <dbReference type="NCBI Taxonomy" id="80388"/>
    <lineage>
        <taxon>Eukaryota</taxon>
        <taxon>Fungi</taxon>
        <taxon>Dikarya</taxon>
        <taxon>Ascomycota</taxon>
        <taxon>Pezizomycotina</taxon>
        <taxon>Sordariomycetes</taxon>
        <taxon>Hypocreomycetidae</taxon>
        <taxon>Hypocreales</taxon>
        <taxon>Stachybotryaceae</taxon>
        <taxon>Stachybotrys</taxon>
    </lineage>
</organism>
<evidence type="ECO:0000256" key="1">
    <source>
        <dbReference type="ARBA" id="ARBA00001974"/>
    </source>
</evidence>
<gene>
    <name evidence="5" type="ORF">B0I35DRAFT_485069</name>
</gene>
<dbReference type="GO" id="GO:0051698">
    <property type="term" value="F:saccharopine oxidase activity"/>
    <property type="evidence" value="ECO:0007669"/>
    <property type="project" value="TreeGrafter"/>
</dbReference>
<dbReference type="Proteomes" id="UP000813444">
    <property type="component" value="Unassembled WGS sequence"/>
</dbReference>